<keyword evidence="1" id="KW-0175">Coiled coil</keyword>
<feature type="coiled-coil region" evidence="1">
    <location>
        <begin position="572"/>
        <end position="726"/>
    </location>
</feature>
<dbReference type="GO" id="GO:0000793">
    <property type="term" value="C:condensed chromosome"/>
    <property type="evidence" value="ECO:0007669"/>
    <property type="project" value="TreeGrafter"/>
</dbReference>
<feature type="coiled-coil region" evidence="1">
    <location>
        <begin position="1095"/>
        <end position="1297"/>
    </location>
</feature>
<feature type="coiled-coil region" evidence="1">
    <location>
        <begin position="1696"/>
        <end position="1723"/>
    </location>
</feature>
<sequence>MAVASEQSEGMEDVWREDFDPDDQDYGPVVDHLPVQRPQAFEVIQEVDEEHDFVVEDEKKAMEPARWAPVSGASVADSLAVVAPIPEGENDETTLGARSGDGIDQDNADLISQDAFMPEEVDLDLELAVDHVPLRPESRVQTDASTLGFADPSEVSTVGDMTLEDTNYGPVVDQTPPPRPFALPSGAGSTMAAGTRGDATIDDLDDATVEAGAARSYEGYDGASLDTSLPDEATEQQLQPKLVDHVPTTPVAPRITRDVSEVAQAEAQSVISTHDDEYGLVVDQTPLPPILSGGPSARDSLAPLATLSEVDTLRSDDNVTTAEINEADVVDRLPPSSDRSFVGSVGALCGARSEDGTFDERGPDDFGDVVDRLPSASTLPFPPSRGGSTNGALATLSEIDPTSNTVDGWETDDQLTIPEDDFDDAGVRTPETKNKSVSWRALNIEAPPSLTHRTVEEAQFFDAVQSTLDATLPLAEEEKKPAGAAPGPRECTMCTDENVLECPCVERVIHRDGDDSDGVVRVKTEDGTTVDIDFKKLLRDEIAKRSLLAKEAEMYKIIAEKAKSQAYGADVVAKERAKVAELEKSLSELRETLSTRDDSIRALQDETSALKRDQTSMKAELTSMEAMLEEANEREESLLDKISDATRGGEAAVESTMKEMSQARDRLSGELKTVRVENERLSADLTEARMETDKFRAEKEASDLQLAETKKELEDLSSRETELLSKEAATQEELTAFVNAVDSSFVVTAAAQAFETLASLRTEVTKKLSDYEATSAKLVKVEEELQQAESRNFLLMKESTQVAKRHDAEVASLGNELEALSKLHEDELNSRDSEKNELVQKLSALESEVTHLKADGERMRQEITSRDASIANEKEVRSQLEESGKEAQRSNAALEEEKASLERELKQLSSRLAGSDEKDMMISQLSNDCEALRREQQELKTKVKEIESQTENERVSLSEMISEKEETVTDLEMDLELARDRINELESQQQSASTEMLTELEAIKKTLSEKETEFMSLEFEMEELKEEVDAVKEERDGLLGECADLRSSVENYQSSGEQVAERESRKDDEHIRLVASLRQEIGSKDSDIVARSQDVERLSLEVSDLKQSLQEHVQRVGELGQERDQLTNMVANKRTEAQLRCQELEAQLAEVSSNLAQATSKLEHMESTELSGRSDLETLIRDRDMANSARDELAEENEELLVHLGMAKEEAETHEHALESIRLELDMKDHDLETAEEKLRQTESLVSQLEADLEQTRAGINQSAQQSETSSDLARLVDTLTMEKDDLQQKVDDLSASIAYKDEEINSIRSEQQGLGSQMQEMAASRHLADAERVAKEKEQIAHIGVLEERLQELDGVARNQHEEIQRLSTLLQDKDRMQSEQVASSNARFHERIVHLERLCAEKDSAIQQQETALGEMRTQMHTLQDAAAGESQEALSLMSRQVEDLTRRLQASEHASNTHVQRLREMEAVELAKRTELDEMRQKLSQTEVTLLDLELQLNAANTEATENEEMESELEELRSQLQERESQITEMEMERGELEGRLIGLEGELASERKATLLAHEETTVRVSNERREMASLKEQIASLEIQVEGATHAQRATESDLRRELAAFQDSVSVKSTRITSLEQQLQALSEEVSCGKELIASKEEELQKASFELEDMRAEQMLATQRATTRVLGSPSSRLSAENSDHMRSLIISLSQALENSESQRAQAIENLLKERKTNSDSLKRLGESVKRFYSTLSCTE</sequence>
<dbReference type="GO" id="GO:0007076">
    <property type="term" value="P:mitotic chromosome condensation"/>
    <property type="evidence" value="ECO:0007669"/>
    <property type="project" value="TreeGrafter"/>
</dbReference>
<dbReference type="GO" id="GO:0003682">
    <property type="term" value="F:chromatin binding"/>
    <property type="evidence" value="ECO:0007669"/>
    <property type="project" value="TreeGrafter"/>
</dbReference>
<proteinExistence type="predicted"/>
<dbReference type="EMBL" id="HBGK01014371">
    <property type="protein sequence ID" value="CAD9278493.1"/>
    <property type="molecule type" value="Transcribed_RNA"/>
</dbReference>
<evidence type="ECO:0000256" key="1">
    <source>
        <dbReference type="SAM" id="Coils"/>
    </source>
</evidence>
<feature type="region of interest" description="Disordered" evidence="2">
    <location>
        <begin position="141"/>
        <end position="199"/>
    </location>
</feature>
<reference evidence="3" key="1">
    <citation type="submission" date="2021-01" db="EMBL/GenBank/DDBJ databases">
        <authorList>
            <person name="Corre E."/>
            <person name="Pelletier E."/>
            <person name="Niang G."/>
            <person name="Scheremetjew M."/>
            <person name="Finn R."/>
            <person name="Kale V."/>
            <person name="Holt S."/>
            <person name="Cochrane G."/>
            <person name="Meng A."/>
            <person name="Brown T."/>
            <person name="Cohen L."/>
        </authorList>
    </citation>
    <scope>NUCLEOTIDE SEQUENCE</scope>
    <source>
        <strain evidence="3">CCMP 410</strain>
    </source>
</reference>
<feature type="compositionally biased region" description="Basic and acidic residues" evidence="2">
    <location>
        <begin position="872"/>
        <end position="888"/>
    </location>
</feature>
<dbReference type="Gene3D" id="1.10.287.1490">
    <property type="match status" value="1"/>
</dbReference>
<dbReference type="GO" id="GO:0000785">
    <property type="term" value="C:chromatin"/>
    <property type="evidence" value="ECO:0007669"/>
    <property type="project" value="TreeGrafter"/>
</dbReference>
<evidence type="ECO:0000313" key="3">
    <source>
        <dbReference type="EMBL" id="CAD9278493.1"/>
    </source>
</evidence>
<dbReference type="PANTHER" id="PTHR43941:SF1">
    <property type="entry name" value="STRUCTURAL MAINTENANCE OF CHROMOSOMES PROTEIN 2"/>
    <property type="match status" value="1"/>
</dbReference>
<organism evidence="3">
    <name type="scientific">Grammatophora oceanica</name>
    <dbReference type="NCBI Taxonomy" id="210454"/>
    <lineage>
        <taxon>Eukaryota</taxon>
        <taxon>Sar</taxon>
        <taxon>Stramenopiles</taxon>
        <taxon>Ochrophyta</taxon>
        <taxon>Bacillariophyta</taxon>
        <taxon>Fragilariophyceae</taxon>
        <taxon>Fragilariophycidae</taxon>
        <taxon>Rhabdonematales</taxon>
        <taxon>Grammatophoraceae</taxon>
        <taxon>Grammatophora</taxon>
    </lineage>
</organism>
<protein>
    <submittedName>
        <fullName evidence="3">Uncharacterized protein</fullName>
    </submittedName>
</protein>
<dbReference type="GO" id="GO:0000796">
    <property type="term" value="C:condensin complex"/>
    <property type="evidence" value="ECO:0007669"/>
    <property type="project" value="TreeGrafter"/>
</dbReference>
<name>A0A7S1Y309_9STRA</name>
<feature type="region of interest" description="Disordered" evidence="2">
    <location>
        <begin position="86"/>
        <end position="106"/>
    </location>
</feature>
<evidence type="ECO:0000256" key="2">
    <source>
        <dbReference type="SAM" id="MobiDB-lite"/>
    </source>
</evidence>
<dbReference type="PANTHER" id="PTHR43941">
    <property type="entry name" value="STRUCTURAL MAINTENANCE OF CHROMOSOMES PROTEIN 2"/>
    <property type="match status" value="1"/>
</dbReference>
<gene>
    <name evidence="3" type="ORF">GOCE00092_LOCUS7402</name>
</gene>
<feature type="region of interest" description="Disordered" evidence="2">
    <location>
        <begin position="865"/>
        <end position="901"/>
    </location>
</feature>
<feature type="region of interest" description="Disordered" evidence="2">
    <location>
        <begin position="1"/>
        <end position="28"/>
    </location>
</feature>
<accession>A0A7S1Y309</accession>
<feature type="coiled-coil region" evidence="1">
    <location>
        <begin position="1408"/>
        <end position="1664"/>
    </location>
</feature>